<evidence type="ECO:0000313" key="3">
    <source>
        <dbReference type="Proteomes" id="UP000319160"/>
    </source>
</evidence>
<feature type="region of interest" description="Disordered" evidence="1">
    <location>
        <begin position="276"/>
        <end position="318"/>
    </location>
</feature>
<sequence>MPILRSLPPWPNPQESMAREIPSSRVGNRMVWWPQGPALEIFEKFILPEIKNILAVVELGHAELFIRLYMIGRKPESANPIVMICCTNSKARDVAEATIRETGLLDAHRGFGLGRAALPLEHPAPVRRLSPDKQRRDMSTGSGKPDPTNIPSLLSPSEITIFGLPIHTQPSRTHWSSMNTSTMNDSLPFIINALPSSTESKMSGSSPIVFASSIEPLIGRRVFASTNVDHASHPYATAGVVIQVGESYYQLTVGHLFEEITEISDEEESQMSLDEFHFDGQSDDDGQDSDYETEIMGRGSASPEEEALSSSNGSANEHITRHYTGHTNVSSKILGEIWRQEDLKKSSRSRNKLPAISEKGPQRQHGSGDISTLFQRTQSEGGANSKALANPGLRLPVGCLPRGKSFQTPIDYAIITVSRNYIENLGWKINYIEQVRQRVKDVAEVGHEERNIIVATYSRIIKGVLIPGKVAYRNRRAQFERLVQVELNSEVFEGESGSPVLDESTGSLCGHIVMGVPGTKMAYIAQAIDIFRDIEAGLGKPAKIVMEVNRRIMKTPTSRSRVQLKPPITSEESIRNMLKINSWGDISNR</sequence>
<dbReference type="STRING" id="2512241.A0A553HK41"/>
<feature type="compositionally biased region" description="Acidic residues" evidence="1">
    <location>
        <begin position="281"/>
        <end position="293"/>
    </location>
</feature>
<keyword evidence="3" id="KW-1185">Reference proteome</keyword>
<proteinExistence type="predicted"/>
<feature type="region of interest" description="Disordered" evidence="1">
    <location>
        <begin position="345"/>
        <end position="370"/>
    </location>
</feature>
<feature type="region of interest" description="Disordered" evidence="1">
    <location>
        <begin position="124"/>
        <end position="151"/>
    </location>
</feature>
<dbReference type="AlphaFoldDB" id="A0A553HK41"/>
<gene>
    <name evidence="2" type="ORF">FHL15_010757</name>
</gene>
<accession>A0A553HK41</accession>
<reference evidence="3" key="1">
    <citation type="submission" date="2019-06" db="EMBL/GenBank/DDBJ databases">
        <title>Draft genome sequence of the griseofulvin-producing fungus Xylaria cubensis strain G536.</title>
        <authorList>
            <person name="Mead M.E."/>
            <person name="Raja H.A."/>
            <person name="Steenwyk J.L."/>
            <person name="Knowles S.L."/>
            <person name="Oberlies N.H."/>
            <person name="Rokas A."/>
        </authorList>
    </citation>
    <scope>NUCLEOTIDE SEQUENCE [LARGE SCALE GENOMIC DNA]</scope>
    <source>
        <strain evidence="3">G536</strain>
    </source>
</reference>
<evidence type="ECO:0000313" key="2">
    <source>
        <dbReference type="EMBL" id="TRX88319.1"/>
    </source>
</evidence>
<dbReference type="EMBL" id="VFLP01000091">
    <property type="protein sequence ID" value="TRX88319.1"/>
    <property type="molecule type" value="Genomic_DNA"/>
</dbReference>
<evidence type="ECO:0000256" key="1">
    <source>
        <dbReference type="SAM" id="MobiDB-lite"/>
    </source>
</evidence>
<protein>
    <submittedName>
        <fullName evidence="2">Uncharacterized protein</fullName>
    </submittedName>
</protein>
<feature type="compositionally biased region" description="Basic and acidic residues" evidence="1">
    <location>
        <begin position="129"/>
        <end position="138"/>
    </location>
</feature>
<dbReference type="Proteomes" id="UP000319160">
    <property type="component" value="Unassembled WGS sequence"/>
</dbReference>
<organism evidence="2 3">
    <name type="scientific">Xylaria flabelliformis</name>
    <dbReference type="NCBI Taxonomy" id="2512241"/>
    <lineage>
        <taxon>Eukaryota</taxon>
        <taxon>Fungi</taxon>
        <taxon>Dikarya</taxon>
        <taxon>Ascomycota</taxon>
        <taxon>Pezizomycotina</taxon>
        <taxon>Sordariomycetes</taxon>
        <taxon>Xylariomycetidae</taxon>
        <taxon>Xylariales</taxon>
        <taxon>Xylariaceae</taxon>
        <taxon>Xylaria</taxon>
    </lineage>
</organism>
<name>A0A553HK41_9PEZI</name>
<dbReference type="OrthoDB" id="409136at2759"/>
<comment type="caution">
    <text evidence="2">The sequence shown here is derived from an EMBL/GenBank/DDBJ whole genome shotgun (WGS) entry which is preliminary data.</text>
</comment>